<reference evidence="1" key="1">
    <citation type="submission" date="2022-11" db="EMBL/GenBank/DDBJ databases">
        <title>beta-Carotene-producing bacterium, Jeongeuplla avenae sp. nov., alleviates the salt stress of Arabidopsis seedlings.</title>
        <authorList>
            <person name="Jiang L."/>
            <person name="Lee J."/>
        </authorList>
    </citation>
    <scope>NUCLEOTIDE SEQUENCE</scope>
    <source>
        <strain evidence="1">DY_R2A_6</strain>
    </source>
</reference>
<keyword evidence="2" id="KW-1185">Reference proteome</keyword>
<evidence type="ECO:0000313" key="2">
    <source>
        <dbReference type="Proteomes" id="UP001163223"/>
    </source>
</evidence>
<sequence>MADGTNGPGTRRGVIVGREAAGRPSIGFATRPRPEGPGTAVGAPLDGHAIAIAPTGAGKLLSLVVPWTLGWPDEGSVLVVDPKGEAAAVTARARARRGSAVHVVDPFRVSGLRPSPCNPLRFIDPDSEDLLDDARAVAEMMLPERHDVRDAFWRSRALWFVTTAIVHVMRERKPPERTLVSVRDVVFGWARSMRRGEQLPGAAATALKLEGDDPEVRRAAETMELGSPETVGGILHYALEAVGFIRGEPVERSLECGGVDFESFARGDPTTCFLVLPPHLLKTHAPLLRLWSWAFLSSVQRRTRPPAGRTLFVVDEAAQLGHYGPLLTAVTLLRGYGLSTLSLWQDGAQLRSAYPDDWRTMVNNCRTLACFGARTDAGWRDALDTLGMAGCTRSEAEGRILVLSDGRERLLDRIDYRTDPLFEGEFDPNPFHEADAGPIVRPRTKRRKPRRPAARPGGTRRRVDPDLAREYDAVKAQVMALWEPEAVF</sequence>
<organism evidence="1 2">
    <name type="scientific">Antarcticirhabdus aurantiaca</name>
    <dbReference type="NCBI Taxonomy" id="2606717"/>
    <lineage>
        <taxon>Bacteria</taxon>
        <taxon>Pseudomonadati</taxon>
        <taxon>Pseudomonadota</taxon>
        <taxon>Alphaproteobacteria</taxon>
        <taxon>Hyphomicrobiales</taxon>
        <taxon>Aurantimonadaceae</taxon>
        <taxon>Antarcticirhabdus</taxon>
    </lineage>
</organism>
<dbReference type="EMBL" id="CP113520">
    <property type="protein sequence ID" value="WAJ29448.1"/>
    <property type="molecule type" value="Genomic_DNA"/>
</dbReference>
<proteinExistence type="predicted"/>
<gene>
    <name evidence="1" type="ORF">OXU80_04205</name>
</gene>
<accession>A0ACD4NRV5</accession>
<name>A0ACD4NRV5_9HYPH</name>
<protein>
    <submittedName>
        <fullName evidence="1">Type IV secretory system conjugative DNA transfer family protein</fullName>
    </submittedName>
</protein>
<evidence type="ECO:0000313" key="1">
    <source>
        <dbReference type="EMBL" id="WAJ29448.1"/>
    </source>
</evidence>
<dbReference type="Proteomes" id="UP001163223">
    <property type="component" value="Chromosome"/>
</dbReference>